<evidence type="ECO:0000256" key="1">
    <source>
        <dbReference type="ARBA" id="ARBA00004123"/>
    </source>
</evidence>
<evidence type="ECO:0000313" key="4">
    <source>
        <dbReference type="EMBL" id="CAA0836251.1"/>
    </source>
</evidence>
<evidence type="ECO:0000256" key="2">
    <source>
        <dbReference type="ARBA" id="ARBA00023242"/>
    </source>
</evidence>
<evidence type="ECO:0000313" key="5">
    <source>
        <dbReference type="Proteomes" id="UP001153555"/>
    </source>
</evidence>
<accession>A0A9N7NRL2</accession>
<dbReference type="SUPFAM" id="SSF48371">
    <property type="entry name" value="ARM repeat"/>
    <property type="match status" value="1"/>
</dbReference>
<comment type="caution">
    <text evidence="4">The sequence shown here is derived from an EMBL/GenBank/DDBJ whole genome shotgun (WGS) entry which is preliminary data.</text>
</comment>
<dbReference type="GO" id="GO:0010496">
    <property type="term" value="P:intercellular transport"/>
    <property type="evidence" value="ECO:0007669"/>
    <property type="project" value="TreeGrafter"/>
</dbReference>
<reference evidence="4" key="1">
    <citation type="submission" date="2019-12" db="EMBL/GenBank/DDBJ databases">
        <authorList>
            <person name="Scholes J."/>
        </authorList>
    </citation>
    <scope>NUCLEOTIDE SEQUENCE</scope>
</reference>
<feature type="domain" description="Integrator complex subunit 4/Protein SIEL C-terminal Ig-like" evidence="3">
    <location>
        <begin position="808"/>
        <end position="926"/>
    </location>
</feature>
<dbReference type="PANTHER" id="PTHR20938:SF0">
    <property type="entry name" value="INTEGRATOR COMPLEX SUBUNIT 4"/>
    <property type="match status" value="1"/>
</dbReference>
<comment type="subcellular location">
    <subcellularLocation>
        <location evidence="1">Nucleus</location>
    </subcellularLocation>
</comment>
<protein>
    <submittedName>
        <fullName evidence="4">Protein SIEL</fullName>
    </submittedName>
</protein>
<dbReference type="EMBL" id="CACSLK010030184">
    <property type="protein sequence ID" value="CAA0836251.1"/>
    <property type="molecule type" value="Genomic_DNA"/>
</dbReference>
<keyword evidence="5" id="KW-1185">Reference proteome</keyword>
<dbReference type="InterPro" id="IPR011989">
    <property type="entry name" value="ARM-like"/>
</dbReference>
<organism evidence="4 5">
    <name type="scientific">Striga hermonthica</name>
    <name type="common">Purple witchweed</name>
    <name type="synonym">Buchnera hermonthica</name>
    <dbReference type="NCBI Taxonomy" id="68872"/>
    <lineage>
        <taxon>Eukaryota</taxon>
        <taxon>Viridiplantae</taxon>
        <taxon>Streptophyta</taxon>
        <taxon>Embryophyta</taxon>
        <taxon>Tracheophyta</taxon>
        <taxon>Spermatophyta</taxon>
        <taxon>Magnoliopsida</taxon>
        <taxon>eudicotyledons</taxon>
        <taxon>Gunneridae</taxon>
        <taxon>Pentapetalae</taxon>
        <taxon>asterids</taxon>
        <taxon>lamiids</taxon>
        <taxon>Lamiales</taxon>
        <taxon>Orobanchaceae</taxon>
        <taxon>Buchnereae</taxon>
        <taxon>Striga</taxon>
    </lineage>
</organism>
<name>A0A9N7NRL2_STRHE</name>
<evidence type="ECO:0000259" key="3">
    <source>
        <dbReference type="Pfam" id="PF25458"/>
    </source>
</evidence>
<dbReference type="GO" id="GO:0005768">
    <property type="term" value="C:endosome"/>
    <property type="evidence" value="ECO:0007669"/>
    <property type="project" value="TreeGrafter"/>
</dbReference>
<dbReference type="Proteomes" id="UP001153555">
    <property type="component" value="Unassembled WGS sequence"/>
</dbReference>
<dbReference type="InterPro" id="IPR057412">
    <property type="entry name" value="INTS4_C"/>
</dbReference>
<dbReference type="Pfam" id="PF25458">
    <property type="entry name" value="INTS4_C"/>
    <property type="match status" value="1"/>
</dbReference>
<sequence length="930" mass="104703">MEDRLLSAVIPTLDQNRNLSPKSTAAVISLVTNPFTSERTLTSLIETLSSHLQNPDSNHRQLLSLLSALSRHQPRSRHRIAAAAHSFIVLPSTPTPSIPPALFLVDPACSPQPDPFADESLFLSLCFWPCVKIRGWMLRNASKFSVRPSALLTVLLGLTKDPYPNIRGLALDGLTVLSGGVVVEDRHFVEGCYFRAVELLFDLDNYVRHSAVCAVSEWGQLLVRLCSDETKMDRSDALFLQLCLMVRDIDSEIRVAAFNALGKVQTVSEDILLQTLSKKPLLATKEKNYTGQYTAKIFKIPVTAAAYIFIHGLEDEFYQVRRSACHALQVPVVLSAKFAAGAVHILMDMLIDDSDFVRLQALETLHHMAIHDHLKVEESHLHMFLGALVDRNTLIRSAARKTLQLSNLQKLAMFRSCTDSLIKNLELYPQDEADIFRILFEIGHSHGKFVTRFIREVSQELEPSFEGKLVFHNLRTAALLALAISAPISLERQVCSIPPQLFSYAVTLLGRLSRALVGVMDQNALLSYLTYCSKFTVASTSENSGDEKAPNLNLEDSLISFPKKSGKKIPSLFPKSLELISNFKTSIYVEIVLKKVGDLWPLIRLGCTNEVVQILRNLKKELRVFVSPGVSSKPNGILVFALRYLHIVKLLGKAWTGFFSQRNPRFKGMGLILTPLLHKMERLLKEMLYRFHGLSREGKLHIFELMLLTYVVKFSHGGTFCFEGYMKKLNFVFSRVEDLLKEGPIELSSFLAELRKISNEIGKSEDGPMSLNELDLFQKSLHLFSLKCVIIPEELEHYEAEVEVHGNNSFENPFPFITGLPVGLPLDITLYNISSEKRLWVVISLGERSSQFVFLDLDEFGGLDATKERFSFIAPFYRTLKVKHLVLRVSIAMECFSEDQPPSIKRCNGPEHELVYLCKEKEVHLSMGAE</sequence>
<dbReference type="Gene3D" id="1.25.10.10">
    <property type="entry name" value="Leucine-rich Repeat Variant"/>
    <property type="match status" value="1"/>
</dbReference>
<dbReference type="OrthoDB" id="18190at2759"/>
<dbReference type="GO" id="GO:0005634">
    <property type="term" value="C:nucleus"/>
    <property type="evidence" value="ECO:0007669"/>
    <property type="project" value="UniProtKB-SubCell"/>
</dbReference>
<keyword evidence="2" id="KW-0539">Nucleus</keyword>
<dbReference type="InterPro" id="IPR016024">
    <property type="entry name" value="ARM-type_fold"/>
</dbReference>
<proteinExistence type="predicted"/>
<dbReference type="PANTHER" id="PTHR20938">
    <property type="entry name" value="INTEGRATOR COMPLEX SUBUNIT 4"/>
    <property type="match status" value="1"/>
</dbReference>
<dbReference type="AlphaFoldDB" id="A0A9N7NRL2"/>
<gene>
    <name evidence="4" type="ORF">SHERM_03359</name>
</gene>